<evidence type="ECO:0000256" key="6">
    <source>
        <dbReference type="PROSITE-ProRule" id="PRU00221"/>
    </source>
</evidence>
<dbReference type="HOGENOM" id="CLU_020445_3_1_1"/>
<dbReference type="GO" id="GO:0006355">
    <property type="term" value="P:regulation of DNA-templated transcription"/>
    <property type="evidence" value="ECO:0000318"/>
    <property type="project" value="GO_Central"/>
</dbReference>
<dbReference type="InterPro" id="IPR020472">
    <property type="entry name" value="WD40_PAC1"/>
</dbReference>
<protein>
    <submittedName>
        <fullName evidence="8">Clr6 histone deacetylase complex subunit Prw1</fullName>
    </submittedName>
</protein>
<evidence type="ECO:0000313" key="9">
    <source>
        <dbReference type="JaponicusDB" id="SJAG_04758"/>
    </source>
</evidence>
<dbReference type="STRING" id="402676.B6K7P1"/>
<dbReference type="GO" id="GO:0032221">
    <property type="term" value="C:Rpd3S complex"/>
    <property type="evidence" value="ECO:0007669"/>
    <property type="project" value="EnsemblFungi"/>
</dbReference>
<dbReference type="OrthoDB" id="427795at2759"/>
<dbReference type="PROSITE" id="PS50294">
    <property type="entry name" value="WD_REPEATS_REGION"/>
    <property type="match status" value="2"/>
</dbReference>
<dbReference type="eggNOG" id="KOG0264">
    <property type="taxonomic scope" value="Eukaryota"/>
</dbReference>
<reference evidence="8 10" key="1">
    <citation type="journal article" date="2011" name="Science">
        <title>Comparative functional genomics of the fission yeasts.</title>
        <authorList>
            <person name="Rhind N."/>
            <person name="Chen Z."/>
            <person name="Yassour M."/>
            <person name="Thompson D.A."/>
            <person name="Haas B.J."/>
            <person name="Habib N."/>
            <person name="Wapinski I."/>
            <person name="Roy S."/>
            <person name="Lin M.F."/>
            <person name="Heiman D.I."/>
            <person name="Young S.K."/>
            <person name="Furuya K."/>
            <person name="Guo Y."/>
            <person name="Pidoux A."/>
            <person name="Chen H.M."/>
            <person name="Robbertse B."/>
            <person name="Goldberg J.M."/>
            <person name="Aoki K."/>
            <person name="Bayne E.H."/>
            <person name="Berlin A.M."/>
            <person name="Desjardins C.A."/>
            <person name="Dobbs E."/>
            <person name="Dukaj L."/>
            <person name="Fan L."/>
            <person name="FitzGerald M.G."/>
            <person name="French C."/>
            <person name="Gujja S."/>
            <person name="Hansen K."/>
            <person name="Keifenheim D."/>
            <person name="Levin J.Z."/>
            <person name="Mosher R.A."/>
            <person name="Mueller C.A."/>
            <person name="Pfiffner J."/>
            <person name="Priest M."/>
            <person name="Russ C."/>
            <person name="Smialowska A."/>
            <person name="Swoboda P."/>
            <person name="Sykes S.M."/>
            <person name="Vaughn M."/>
            <person name="Vengrova S."/>
            <person name="Yoder R."/>
            <person name="Zeng Q."/>
            <person name="Allshire R."/>
            <person name="Baulcombe D."/>
            <person name="Birren B.W."/>
            <person name="Brown W."/>
            <person name="Ekwall K."/>
            <person name="Kellis M."/>
            <person name="Leatherwood J."/>
            <person name="Levin H."/>
            <person name="Margalit H."/>
            <person name="Martienssen R."/>
            <person name="Nieduszynski C.A."/>
            <person name="Spatafora J.W."/>
            <person name="Friedman N."/>
            <person name="Dalgaard J.Z."/>
            <person name="Baumann P."/>
            <person name="Niki H."/>
            <person name="Regev A."/>
            <person name="Nusbaum C."/>
        </authorList>
    </citation>
    <scope>NUCLEOTIDE SEQUENCE [LARGE SCALE GENOMIC DNA]</scope>
    <source>
        <strain evidence="10">yFS275 / FY16936</strain>
    </source>
</reference>
<dbReference type="InterPro" id="IPR019775">
    <property type="entry name" value="WD40_repeat_CS"/>
</dbReference>
<evidence type="ECO:0000259" key="7">
    <source>
        <dbReference type="Pfam" id="PF12265"/>
    </source>
</evidence>
<organism evidence="8 10">
    <name type="scientific">Schizosaccharomyces japonicus (strain yFS275 / FY16936)</name>
    <name type="common">Fission yeast</name>
    <dbReference type="NCBI Taxonomy" id="402676"/>
    <lineage>
        <taxon>Eukaryota</taxon>
        <taxon>Fungi</taxon>
        <taxon>Dikarya</taxon>
        <taxon>Ascomycota</taxon>
        <taxon>Taphrinomycotina</taxon>
        <taxon>Schizosaccharomycetes</taxon>
        <taxon>Schizosaccharomycetales</taxon>
        <taxon>Schizosaccharomycetaceae</taxon>
        <taxon>Schizosaccharomyces</taxon>
    </lineage>
</organism>
<evidence type="ECO:0000256" key="4">
    <source>
        <dbReference type="ARBA" id="ARBA00022853"/>
    </source>
</evidence>
<evidence type="ECO:0000313" key="8">
    <source>
        <dbReference type="EMBL" id="EEB09545.1"/>
    </source>
</evidence>
<feature type="domain" description="Histone-binding protein RBBP4-like N-terminal" evidence="7">
    <location>
        <begin position="28"/>
        <end position="96"/>
    </location>
</feature>
<dbReference type="GO" id="GO:0033698">
    <property type="term" value="C:Rpd3L complex"/>
    <property type="evidence" value="ECO:0000318"/>
    <property type="project" value="GO_Central"/>
</dbReference>
<dbReference type="SUPFAM" id="SSF50978">
    <property type="entry name" value="WD40 repeat-like"/>
    <property type="match status" value="1"/>
</dbReference>
<dbReference type="Proteomes" id="UP000001744">
    <property type="component" value="Unassembled WGS sequence"/>
</dbReference>
<keyword evidence="4" id="KW-0156">Chromatin regulator</keyword>
<dbReference type="InterPro" id="IPR015943">
    <property type="entry name" value="WD40/YVTN_repeat-like_dom_sf"/>
</dbReference>
<gene>
    <name evidence="9" type="primary">prw1</name>
    <name evidence="8" type="ORF">SJAG_04758</name>
</gene>
<evidence type="ECO:0000313" key="10">
    <source>
        <dbReference type="Proteomes" id="UP000001744"/>
    </source>
</evidence>
<evidence type="ECO:0000256" key="3">
    <source>
        <dbReference type="ARBA" id="ARBA00022737"/>
    </source>
</evidence>
<evidence type="ECO:0000256" key="2">
    <source>
        <dbReference type="ARBA" id="ARBA00022574"/>
    </source>
</evidence>
<dbReference type="GO" id="GO:0005634">
    <property type="term" value="C:nucleus"/>
    <property type="evidence" value="ECO:0000318"/>
    <property type="project" value="GO_Central"/>
</dbReference>
<dbReference type="PANTHER" id="PTHR22850">
    <property type="entry name" value="WD40 REPEAT FAMILY"/>
    <property type="match status" value="1"/>
</dbReference>
<dbReference type="GO" id="GO:0006338">
    <property type="term" value="P:chromatin remodeling"/>
    <property type="evidence" value="ECO:0000318"/>
    <property type="project" value="GO_Central"/>
</dbReference>
<evidence type="ECO:0000256" key="5">
    <source>
        <dbReference type="ARBA" id="ARBA00023242"/>
    </source>
</evidence>
<dbReference type="Pfam" id="PF12265">
    <property type="entry name" value="CAF1C_H4-bd"/>
    <property type="match status" value="1"/>
</dbReference>
<sequence>MAAASSTVSSKQAQASEEGIVQEKCINEEYKIWKKNSPFLYDLIITRALEWPCMSLEWCYGQEVFAEKGYSQQEMLLAARASQNKYVLAKASVQLPYLSPVVKASAVAEEAKENSPSMRVKINKVYGHTDSLLCARMMPQDPSCVLTIGTRHNDILLFDKSSFEACESSKNGNLVAKHRFKKHTQPCSSVCWNNVVKHQFVSGSKDTTVCSWDINAISSEPESGLIHCHTTHEKAVTDVKFHPLHGSLIGSVSQDQFLHIHDIRRPDSSKPLRSVRAHNDSVNSLSFNPLNEFVIATASSDKTIALWDLRNLNHRLYTLEGHEDSVLKVAFSPHEEPVLASISADRRTLLWDLSRIGEEQPSDEVQDGAPELLFMHGGHTSCAIDMGWCPNYNWTLATAAEDNILQIWTPSRSIWGNELMEEETKTE</sequence>
<accession>B6K7P1</accession>
<keyword evidence="10" id="KW-1185">Reference proteome</keyword>
<dbReference type="PROSITE" id="PS50082">
    <property type="entry name" value="WD_REPEATS_2"/>
    <property type="match status" value="2"/>
</dbReference>
<feature type="repeat" description="WD" evidence="6">
    <location>
        <begin position="275"/>
        <end position="311"/>
    </location>
</feature>
<dbReference type="InterPro" id="IPR050459">
    <property type="entry name" value="WD_repeat_RBAP46/RBAP48/MSI1"/>
</dbReference>
<proteinExistence type="predicted"/>
<evidence type="ECO:0000256" key="1">
    <source>
        <dbReference type="ARBA" id="ARBA00004123"/>
    </source>
</evidence>
<dbReference type="GO" id="GO:0042393">
    <property type="term" value="F:histone binding"/>
    <property type="evidence" value="ECO:0000318"/>
    <property type="project" value="GO_Central"/>
</dbReference>
<dbReference type="SMART" id="SM00320">
    <property type="entry name" value="WD40"/>
    <property type="match status" value="6"/>
</dbReference>
<keyword evidence="3" id="KW-0677">Repeat</keyword>
<dbReference type="VEuPathDB" id="FungiDB:SJAG_04758"/>
<comment type="subcellular location">
    <subcellularLocation>
        <location evidence="1">Nucleus</location>
    </subcellularLocation>
</comment>
<feature type="repeat" description="WD" evidence="6">
    <location>
        <begin position="319"/>
        <end position="354"/>
    </location>
</feature>
<dbReference type="GO" id="GO:0005737">
    <property type="term" value="C:cytoplasm"/>
    <property type="evidence" value="ECO:0000318"/>
    <property type="project" value="GO_Central"/>
</dbReference>
<dbReference type="InterPro" id="IPR022052">
    <property type="entry name" value="Histone-bd_RBBP4-like_N"/>
</dbReference>
<dbReference type="EMBL" id="KE651168">
    <property type="protein sequence ID" value="EEB09545.1"/>
    <property type="molecule type" value="Genomic_DNA"/>
</dbReference>
<dbReference type="GeneID" id="7049343"/>
<dbReference type="PRINTS" id="PR00320">
    <property type="entry name" value="GPROTEINBRPT"/>
</dbReference>
<dbReference type="InterPro" id="IPR036322">
    <property type="entry name" value="WD40_repeat_dom_sf"/>
</dbReference>
<dbReference type="JaponicusDB" id="SJAG_04758">
    <property type="gene designation" value="prw1"/>
</dbReference>
<dbReference type="PROSITE" id="PS00678">
    <property type="entry name" value="WD_REPEATS_1"/>
    <property type="match status" value="2"/>
</dbReference>
<dbReference type="RefSeq" id="XP_002175838.1">
    <property type="nucleotide sequence ID" value="XM_002175802.2"/>
</dbReference>
<dbReference type="InterPro" id="IPR001680">
    <property type="entry name" value="WD40_rpt"/>
</dbReference>
<keyword evidence="2 6" id="KW-0853">WD repeat</keyword>
<dbReference type="Pfam" id="PF00400">
    <property type="entry name" value="WD40"/>
    <property type="match status" value="5"/>
</dbReference>
<dbReference type="OMA" id="RALEWPC"/>
<dbReference type="Gene3D" id="2.130.10.10">
    <property type="entry name" value="YVTN repeat-like/Quinoprotein amine dehydrogenase"/>
    <property type="match status" value="1"/>
</dbReference>
<dbReference type="GO" id="GO:0070210">
    <property type="term" value="C:Rpd3L-Expanded complex"/>
    <property type="evidence" value="ECO:0000318"/>
    <property type="project" value="GO_Central"/>
</dbReference>
<keyword evidence="5" id="KW-0539">Nucleus</keyword>
<name>B6K7P1_SCHJY</name>
<dbReference type="AlphaFoldDB" id="B6K7P1"/>